<dbReference type="PROSITE" id="PS50216">
    <property type="entry name" value="DHHC"/>
    <property type="match status" value="1"/>
</dbReference>
<dbReference type="EC" id="2.3.1.225" evidence="10"/>
<dbReference type="PANTHER" id="PTHR22883:SF43">
    <property type="entry name" value="PALMITOYLTRANSFERASE APP"/>
    <property type="match status" value="1"/>
</dbReference>
<dbReference type="OrthoDB" id="4096362at2759"/>
<dbReference type="InterPro" id="IPR001594">
    <property type="entry name" value="Palmitoyltrfase_DHHC"/>
</dbReference>
<keyword evidence="3 10" id="KW-0812">Transmembrane</keyword>
<evidence type="ECO:0000256" key="8">
    <source>
        <dbReference type="ARBA" id="ARBA00023315"/>
    </source>
</evidence>
<comment type="catalytic activity">
    <reaction evidence="9 10">
        <text>L-cysteinyl-[protein] + hexadecanoyl-CoA = S-hexadecanoyl-L-cysteinyl-[protein] + CoA</text>
        <dbReference type="Rhea" id="RHEA:36683"/>
        <dbReference type="Rhea" id="RHEA-COMP:10131"/>
        <dbReference type="Rhea" id="RHEA-COMP:11032"/>
        <dbReference type="ChEBI" id="CHEBI:29950"/>
        <dbReference type="ChEBI" id="CHEBI:57287"/>
        <dbReference type="ChEBI" id="CHEBI:57379"/>
        <dbReference type="ChEBI" id="CHEBI:74151"/>
        <dbReference type="EC" id="2.3.1.225"/>
    </reaction>
</comment>
<keyword evidence="6" id="KW-0564">Palmitate</keyword>
<feature type="transmembrane region" description="Helical" evidence="10">
    <location>
        <begin position="201"/>
        <end position="227"/>
    </location>
</feature>
<keyword evidence="5 10" id="KW-0472">Membrane</keyword>
<accession>A0A9N8KTR8</accession>
<sequence length="490" mass="51243">MVCGVGRECGVRRRVAQVGQAGRGRACGDGLAARDAQVGGVRGAQPLLVRRAAHDGAAPRRVRAHAGAHLRHVRAALRVRLPVPGGARVGRRAGRGRGAVRADAVGAAAHGAVGPRHHPARRRRRGRGAGAGEAAPGGRPPPRAREVLVRGRAVKLKYCFTCKMFRPPRASHCSLCDNCVDRFDHHCPWVGNCVGKRNYRYFYTFVVSLSFLAVFVFACAVTHLALLARGAGLAAALRATPASAVAAAVCFLSVWSVLGLAGFHTYLASTDQTTNEDIKGSFSTRRGVSNPNPYSRGNACANCWHVLCGPLAPSLIDRRGVFTIDVKDELPASFVRVLTAPPAPAAAAPAPPPAPWAGAGSYSNLFEGGSPARHAYEPLAGPGPRAAGGLAAPRRAPPPAALSASRLRLLHDTTMIDAALDLDEPEPPPHLPPLAPCTSPRTTRPCTRARSLSDAPRGGALPPARAPPPPRPGRPAPAPRALRPPAAHCI</sequence>
<feature type="domain" description="Palmitoyltransferase DHHC" evidence="12">
    <location>
        <begin position="156"/>
        <end position="279"/>
    </location>
</feature>
<dbReference type="InterPro" id="IPR039859">
    <property type="entry name" value="PFA4/ZDH16/20/ERF2-like"/>
</dbReference>
<organism evidence="13 14">
    <name type="scientific">Chrysodeixis includens</name>
    <name type="common">Soybean looper</name>
    <name type="synonym">Pseudoplusia includens</name>
    <dbReference type="NCBI Taxonomy" id="689277"/>
    <lineage>
        <taxon>Eukaryota</taxon>
        <taxon>Metazoa</taxon>
        <taxon>Ecdysozoa</taxon>
        <taxon>Arthropoda</taxon>
        <taxon>Hexapoda</taxon>
        <taxon>Insecta</taxon>
        <taxon>Pterygota</taxon>
        <taxon>Neoptera</taxon>
        <taxon>Endopterygota</taxon>
        <taxon>Lepidoptera</taxon>
        <taxon>Glossata</taxon>
        <taxon>Ditrysia</taxon>
        <taxon>Noctuoidea</taxon>
        <taxon>Noctuidae</taxon>
        <taxon>Plusiinae</taxon>
        <taxon>Chrysodeixis</taxon>
    </lineage>
</organism>
<dbReference type="GO" id="GO:0005794">
    <property type="term" value="C:Golgi apparatus"/>
    <property type="evidence" value="ECO:0007669"/>
    <property type="project" value="TreeGrafter"/>
</dbReference>
<keyword evidence="4 10" id="KW-1133">Transmembrane helix</keyword>
<reference evidence="13" key="1">
    <citation type="submission" date="2021-12" db="EMBL/GenBank/DDBJ databases">
        <authorList>
            <person name="King R."/>
        </authorList>
    </citation>
    <scope>NUCLEOTIDE SEQUENCE</scope>
</reference>
<evidence type="ECO:0000256" key="4">
    <source>
        <dbReference type="ARBA" id="ARBA00022989"/>
    </source>
</evidence>
<comment type="subcellular location">
    <subcellularLocation>
        <location evidence="1">Endomembrane system</location>
        <topology evidence="1">Multi-pass membrane protein</topology>
    </subcellularLocation>
</comment>
<comment type="similarity">
    <text evidence="10">Belongs to the DHHC palmitoyltransferase family.</text>
</comment>
<dbReference type="Proteomes" id="UP001154114">
    <property type="component" value="Chromosome 8"/>
</dbReference>
<gene>
    <name evidence="13" type="ORF">CINC_LOCUS12380</name>
</gene>
<keyword evidence="8 10" id="KW-0012">Acyltransferase</keyword>
<evidence type="ECO:0000259" key="12">
    <source>
        <dbReference type="Pfam" id="PF01529"/>
    </source>
</evidence>
<evidence type="ECO:0000256" key="7">
    <source>
        <dbReference type="ARBA" id="ARBA00023288"/>
    </source>
</evidence>
<keyword evidence="7" id="KW-0449">Lipoprotein</keyword>
<dbReference type="GO" id="GO:0005783">
    <property type="term" value="C:endoplasmic reticulum"/>
    <property type="evidence" value="ECO:0007669"/>
    <property type="project" value="TreeGrafter"/>
</dbReference>
<feature type="region of interest" description="Disordered" evidence="11">
    <location>
        <begin position="421"/>
        <end position="490"/>
    </location>
</feature>
<feature type="compositionally biased region" description="Low complexity" evidence="11">
    <location>
        <begin position="436"/>
        <end position="463"/>
    </location>
</feature>
<evidence type="ECO:0000256" key="2">
    <source>
        <dbReference type="ARBA" id="ARBA00022679"/>
    </source>
</evidence>
<name>A0A9N8KTR8_CHRIL</name>
<evidence type="ECO:0000256" key="9">
    <source>
        <dbReference type="ARBA" id="ARBA00048048"/>
    </source>
</evidence>
<evidence type="ECO:0000256" key="3">
    <source>
        <dbReference type="ARBA" id="ARBA00022692"/>
    </source>
</evidence>
<dbReference type="GO" id="GO:0006612">
    <property type="term" value="P:protein targeting to membrane"/>
    <property type="evidence" value="ECO:0007669"/>
    <property type="project" value="TreeGrafter"/>
</dbReference>
<feature type="compositionally biased region" description="Pro residues" evidence="11">
    <location>
        <begin position="464"/>
        <end position="478"/>
    </location>
</feature>
<evidence type="ECO:0000313" key="14">
    <source>
        <dbReference type="Proteomes" id="UP001154114"/>
    </source>
</evidence>
<feature type="compositionally biased region" description="Low complexity" evidence="11">
    <location>
        <begin position="378"/>
        <end position="394"/>
    </location>
</feature>
<dbReference type="AlphaFoldDB" id="A0A9N8KTR8"/>
<feature type="transmembrane region" description="Helical" evidence="10">
    <location>
        <begin position="239"/>
        <end position="263"/>
    </location>
</feature>
<dbReference type="EMBL" id="LR824011">
    <property type="protein sequence ID" value="CAD0198105.1"/>
    <property type="molecule type" value="Genomic_DNA"/>
</dbReference>
<feature type="region of interest" description="Disordered" evidence="11">
    <location>
        <begin position="375"/>
        <end position="401"/>
    </location>
</feature>
<feature type="compositionally biased region" description="Basic residues" evidence="11">
    <location>
        <begin position="115"/>
        <end position="127"/>
    </location>
</feature>
<proteinExistence type="inferred from homology"/>
<keyword evidence="2 10" id="KW-0808">Transferase</keyword>
<evidence type="ECO:0000256" key="11">
    <source>
        <dbReference type="SAM" id="MobiDB-lite"/>
    </source>
</evidence>
<evidence type="ECO:0000256" key="6">
    <source>
        <dbReference type="ARBA" id="ARBA00023139"/>
    </source>
</evidence>
<keyword evidence="14" id="KW-1185">Reference proteome</keyword>
<evidence type="ECO:0000256" key="10">
    <source>
        <dbReference type="RuleBase" id="RU079119"/>
    </source>
</evidence>
<feature type="compositionally biased region" description="Low complexity" evidence="11">
    <location>
        <begin position="479"/>
        <end position="490"/>
    </location>
</feature>
<evidence type="ECO:0000256" key="5">
    <source>
        <dbReference type="ARBA" id="ARBA00023136"/>
    </source>
</evidence>
<evidence type="ECO:0000256" key="1">
    <source>
        <dbReference type="ARBA" id="ARBA00004127"/>
    </source>
</evidence>
<dbReference type="PANTHER" id="PTHR22883">
    <property type="entry name" value="ZINC FINGER DHHC DOMAIN CONTAINING PROTEIN"/>
    <property type="match status" value="1"/>
</dbReference>
<feature type="region of interest" description="Disordered" evidence="11">
    <location>
        <begin position="109"/>
        <end position="144"/>
    </location>
</feature>
<dbReference type="Pfam" id="PF01529">
    <property type="entry name" value="DHHC"/>
    <property type="match status" value="1"/>
</dbReference>
<comment type="domain">
    <text evidence="10">The DHHC domain is required for palmitoyltransferase activity.</text>
</comment>
<evidence type="ECO:0000313" key="13">
    <source>
        <dbReference type="EMBL" id="CAD0198105.1"/>
    </source>
</evidence>
<dbReference type="GO" id="GO:0019706">
    <property type="term" value="F:protein-cysteine S-palmitoyltransferase activity"/>
    <property type="evidence" value="ECO:0007669"/>
    <property type="project" value="UniProtKB-EC"/>
</dbReference>
<protein>
    <recommendedName>
        <fullName evidence="10">Palmitoyltransferase</fullName>
        <ecNumber evidence="10">2.3.1.225</ecNumber>
    </recommendedName>
</protein>